<evidence type="ECO:0000256" key="7">
    <source>
        <dbReference type="RuleBase" id="RU363032"/>
    </source>
</evidence>
<accession>A0ABV8GRE5</accession>
<dbReference type="InterPro" id="IPR050366">
    <property type="entry name" value="BP-dependent_transpt_permease"/>
</dbReference>
<gene>
    <name evidence="9" type="ORF">ACFOY2_49330</name>
</gene>
<keyword evidence="6 7" id="KW-0472">Membrane</keyword>
<evidence type="ECO:0000256" key="2">
    <source>
        <dbReference type="ARBA" id="ARBA00022448"/>
    </source>
</evidence>
<dbReference type="InterPro" id="IPR035906">
    <property type="entry name" value="MetI-like_sf"/>
</dbReference>
<keyword evidence="4 7" id="KW-0812">Transmembrane</keyword>
<comment type="caution">
    <text evidence="9">The sequence shown here is derived from an EMBL/GenBank/DDBJ whole genome shotgun (WGS) entry which is preliminary data.</text>
</comment>
<evidence type="ECO:0000256" key="1">
    <source>
        <dbReference type="ARBA" id="ARBA00004651"/>
    </source>
</evidence>
<feature type="domain" description="ABC transmembrane type-1" evidence="8">
    <location>
        <begin position="62"/>
        <end position="247"/>
    </location>
</feature>
<evidence type="ECO:0000259" key="8">
    <source>
        <dbReference type="PROSITE" id="PS50928"/>
    </source>
</evidence>
<keyword evidence="2 7" id="KW-0813">Transport</keyword>
<evidence type="ECO:0000313" key="10">
    <source>
        <dbReference type="Proteomes" id="UP001595851"/>
    </source>
</evidence>
<feature type="transmembrane region" description="Helical" evidence="7">
    <location>
        <begin position="171"/>
        <end position="204"/>
    </location>
</feature>
<keyword evidence="3" id="KW-1003">Cell membrane</keyword>
<dbReference type="RefSeq" id="WP_379535106.1">
    <property type="nucleotide sequence ID" value="NZ_JBHSBI010000042.1"/>
</dbReference>
<name>A0ABV8GRE5_9ACTN</name>
<dbReference type="SUPFAM" id="SSF161098">
    <property type="entry name" value="MetI-like"/>
    <property type="match status" value="1"/>
</dbReference>
<dbReference type="InterPro" id="IPR000515">
    <property type="entry name" value="MetI-like"/>
</dbReference>
<comment type="similarity">
    <text evidence="7">Belongs to the binding-protein-dependent transport system permease family.</text>
</comment>
<dbReference type="PANTHER" id="PTHR43386:SF25">
    <property type="entry name" value="PEPTIDE ABC TRANSPORTER PERMEASE PROTEIN"/>
    <property type="match status" value="1"/>
</dbReference>
<dbReference type="Proteomes" id="UP001595851">
    <property type="component" value="Unassembled WGS sequence"/>
</dbReference>
<protein>
    <submittedName>
        <fullName evidence="9">ABC transporter permease</fullName>
    </submittedName>
</protein>
<keyword evidence="10" id="KW-1185">Reference proteome</keyword>
<dbReference type="Gene3D" id="1.10.3720.10">
    <property type="entry name" value="MetI-like"/>
    <property type="match status" value="1"/>
</dbReference>
<evidence type="ECO:0000256" key="5">
    <source>
        <dbReference type="ARBA" id="ARBA00022989"/>
    </source>
</evidence>
<organism evidence="9 10">
    <name type="scientific">Nonomuraea purpurea</name>
    <dbReference type="NCBI Taxonomy" id="1849276"/>
    <lineage>
        <taxon>Bacteria</taxon>
        <taxon>Bacillati</taxon>
        <taxon>Actinomycetota</taxon>
        <taxon>Actinomycetes</taxon>
        <taxon>Streptosporangiales</taxon>
        <taxon>Streptosporangiaceae</taxon>
        <taxon>Nonomuraea</taxon>
    </lineage>
</organism>
<evidence type="ECO:0000256" key="6">
    <source>
        <dbReference type="ARBA" id="ARBA00023136"/>
    </source>
</evidence>
<evidence type="ECO:0000256" key="3">
    <source>
        <dbReference type="ARBA" id="ARBA00022475"/>
    </source>
</evidence>
<dbReference type="CDD" id="cd06261">
    <property type="entry name" value="TM_PBP2"/>
    <property type="match status" value="1"/>
</dbReference>
<evidence type="ECO:0000313" key="9">
    <source>
        <dbReference type="EMBL" id="MFC4015292.1"/>
    </source>
</evidence>
<evidence type="ECO:0000256" key="4">
    <source>
        <dbReference type="ARBA" id="ARBA00022692"/>
    </source>
</evidence>
<dbReference type="EMBL" id="JBHSBI010000042">
    <property type="protein sequence ID" value="MFC4015292.1"/>
    <property type="molecule type" value="Genomic_DNA"/>
</dbReference>
<feature type="transmembrane region" description="Helical" evidence="7">
    <location>
        <begin position="65"/>
        <end position="90"/>
    </location>
</feature>
<feature type="transmembrane region" description="Helical" evidence="7">
    <location>
        <begin position="224"/>
        <end position="246"/>
    </location>
</feature>
<sequence length="260" mass="25986">MAILILALVGGAALLGPLLTGDPDVPNYTNSLVPPDSAHLLGTDEAGRDLLARTLWGARISLGSALLVTAITAVTGLLMGVLSGCAGGVLDTIVSRLIDVLLGLPGLIVTLAIVGLLGPGFLNLTIAMSATGWAVLARLARATSRQTMHLGHVKAARMAGASLGRVALEHVLPAAASGVAVVATLGIGEVVIALAGLSFLGLGAQPPTAEWGTMLADARQTLAYAPWQILGPGTGLVATVLAATMLSEALRDVTSPGAGH</sequence>
<comment type="subcellular location">
    <subcellularLocation>
        <location evidence="1 7">Cell membrane</location>
        <topology evidence="1 7">Multi-pass membrane protein</topology>
    </subcellularLocation>
</comment>
<dbReference type="Pfam" id="PF00528">
    <property type="entry name" value="BPD_transp_1"/>
    <property type="match status" value="1"/>
</dbReference>
<reference evidence="10" key="1">
    <citation type="journal article" date="2019" name="Int. J. Syst. Evol. Microbiol.">
        <title>The Global Catalogue of Microorganisms (GCM) 10K type strain sequencing project: providing services to taxonomists for standard genome sequencing and annotation.</title>
        <authorList>
            <consortium name="The Broad Institute Genomics Platform"/>
            <consortium name="The Broad Institute Genome Sequencing Center for Infectious Disease"/>
            <person name="Wu L."/>
            <person name="Ma J."/>
        </authorList>
    </citation>
    <scope>NUCLEOTIDE SEQUENCE [LARGE SCALE GENOMIC DNA]</scope>
    <source>
        <strain evidence="10">TBRC 1276</strain>
    </source>
</reference>
<keyword evidence="5 7" id="KW-1133">Transmembrane helix</keyword>
<dbReference type="PANTHER" id="PTHR43386">
    <property type="entry name" value="OLIGOPEPTIDE TRANSPORT SYSTEM PERMEASE PROTEIN APPC"/>
    <property type="match status" value="1"/>
</dbReference>
<feature type="transmembrane region" description="Helical" evidence="7">
    <location>
        <begin position="97"/>
        <end position="115"/>
    </location>
</feature>
<proteinExistence type="inferred from homology"/>
<dbReference type="PROSITE" id="PS50928">
    <property type="entry name" value="ABC_TM1"/>
    <property type="match status" value="1"/>
</dbReference>